<dbReference type="Pfam" id="PF02518">
    <property type="entry name" value="HATPase_c"/>
    <property type="match status" value="1"/>
</dbReference>
<organism evidence="10 11">
    <name type="scientific">Candidatus Thermofonsia Clade 1 bacterium</name>
    <dbReference type="NCBI Taxonomy" id="2364210"/>
    <lineage>
        <taxon>Bacteria</taxon>
        <taxon>Bacillati</taxon>
        <taxon>Chloroflexota</taxon>
        <taxon>Candidatus Thermofontia</taxon>
        <taxon>Candidatus Thermofonsia Clade 1</taxon>
    </lineage>
</organism>
<dbReference type="SMART" id="SM00387">
    <property type="entry name" value="HATPase_c"/>
    <property type="match status" value="1"/>
</dbReference>
<dbReference type="InterPro" id="IPR029016">
    <property type="entry name" value="GAF-like_dom_sf"/>
</dbReference>
<dbReference type="PROSITE" id="PS50110">
    <property type="entry name" value="RESPONSE_REGULATORY"/>
    <property type="match status" value="1"/>
</dbReference>
<dbReference type="InterPro" id="IPR005467">
    <property type="entry name" value="His_kinase_dom"/>
</dbReference>
<dbReference type="Proteomes" id="UP000228921">
    <property type="component" value="Unassembled WGS sequence"/>
</dbReference>
<dbReference type="InterPro" id="IPR003594">
    <property type="entry name" value="HATPase_dom"/>
</dbReference>
<evidence type="ECO:0000259" key="8">
    <source>
        <dbReference type="PROSITE" id="PS50109"/>
    </source>
</evidence>
<dbReference type="SUPFAM" id="SSF55781">
    <property type="entry name" value="GAF domain-like"/>
    <property type="match status" value="2"/>
</dbReference>
<comment type="caution">
    <text evidence="10">The sequence shown here is derived from an EMBL/GenBank/DDBJ whole genome shotgun (WGS) entry which is preliminary data.</text>
</comment>
<proteinExistence type="predicted"/>
<gene>
    <name evidence="10" type="ORF">CUN51_00960</name>
</gene>
<dbReference type="GO" id="GO:0000155">
    <property type="term" value="F:phosphorelay sensor kinase activity"/>
    <property type="evidence" value="ECO:0007669"/>
    <property type="project" value="InterPro"/>
</dbReference>
<evidence type="ECO:0000256" key="7">
    <source>
        <dbReference type="PROSITE-ProRule" id="PRU00169"/>
    </source>
</evidence>
<protein>
    <recommendedName>
        <fullName evidence="2">histidine kinase</fullName>
        <ecNumber evidence="2">2.7.13.3</ecNumber>
    </recommendedName>
</protein>
<name>A0A2M8P3V1_9CHLR</name>
<accession>A0A2M8P3V1</accession>
<dbReference type="PRINTS" id="PR00344">
    <property type="entry name" value="BCTRLSENSOR"/>
</dbReference>
<dbReference type="SMART" id="SM00388">
    <property type="entry name" value="HisKA"/>
    <property type="match status" value="1"/>
</dbReference>
<sequence length="900" mass="99597">MSLVPPLNAKRILLVEENPSIVEQLQALLRSNGYEVENAYNCGDALAARHERFVLAIVNPNMRHRDGRTIIDHIREHYSFSRLPILRTSELGESGAQILAAVAQRLEGGRQAAPQAKRAANTQDFSAADTPLEDPTIRTRTINEQRKQLAALRTLSELGRSIAAVLDLDKVLNQVVEAAAMLTNAEESLLLLPDAEEETLYLRAMKGLDEARASNFRIKNTEPIVGSVFRSGEPILVNQGSPQRVKTEYFVRSAVYVPMRLKGQVIGVLGVNNRRSNRTFSQADQELLLDLAAHAAVAIENARLYHERVVQTRRLETLVEAGMAVNSTLALQHVLLTISRQVLKALEANACFIKQRLSASTGERTSLPNDTAVLAENELFLLSQAWQAVWQPDHALRTPLEMRPTLRQAIEQNGYYIVAREQGSARLSTELQMLRQTAALRLTVLPLRVGNSKPFGVVDLFHRSQKSEDTLNSEARARIRGLAAEIYARLRALPNARTVSFQASERPSPELFNLAQQILETAQADWLVLSLFTENDQLMRVLQYGTAEFLEPPRPEETALPAEIVPIFQGQAWVNYHTRQSDLSASLRDFMMSHGAQSILCLPLIIKGTISGMFIICDMHESRLFHPDEISLATALIAQAATAIENARLYRDLERSLANLKQTQASLVQAARLSTMGELAAVVAHQINNPLTTILADSELLMQDLPSDSPQYESAVAINRSGQRAHAVVKRLLSTARRSNPEDKAVWVDVHQTIRNTLDLISTHLGRGGVRLEVQLETEPPSYIRAPSGHLEDVWLNLLMNARDALNNRPNAAMGVLSRRSQSQLDILVWDNGGGIPPELRESIFEPFFTTKPSGEGTGLGLYICKQVITQIGGRISVESAIGQATVFRVSLPVSAAPQD</sequence>
<evidence type="ECO:0000313" key="10">
    <source>
        <dbReference type="EMBL" id="PJF32227.1"/>
    </source>
</evidence>
<keyword evidence="4" id="KW-0808">Transferase</keyword>
<dbReference type="AlphaFoldDB" id="A0A2M8P3V1"/>
<dbReference type="InterPro" id="IPR036890">
    <property type="entry name" value="HATPase_C_sf"/>
</dbReference>
<evidence type="ECO:0000256" key="2">
    <source>
        <dbReference type="ARBA" id="ARBA00012438"/>
    </source>
</evidence>
<dbReference type="Pfam" id="PF01590">
    <property type="entry name" value="GAF"/>
    <property type="match status" value="1"/>
</dbReference>
<dbReference type="InterPro" id="IPR004358">
    <property type="entry name" value="Sig_transdc_His_kin-like_C"/>
</dbReference>
<dbReference type="PANTHER" id="PTHR43065:SF42">
    <property type="entry name" value="TWO-COMPONENT SENSOR PPRA"/>
    <property type="match status" value="1"/>
</dbReference>
<dbReference type="SMART" id="SM00065">
    <property type="entry name" value="GAF"/>
    <property type="match status" value="2"/>
</dbReference>
<evidence type="ECO:0000256" key="3">
    <source>
        <dbReference type="ARBA" id="ARBA00022553"/>
    </source>
</evidence>
<feature type="domain" description="Histidine kinase" evidence="8">
    <location>
        <begin position="682"/>
        <end position="896"/>
    </location>
</feature>
<keyword evidence="6" id="KW-0902">Two-component regulatory system</keyword>
<dbReference type="Gene3D" id="3.40.50.2300">
    <property type="match status" value="1"/>
</dbReference>
<evidence type="ECO:0000256" key="4">
    <source>
        <dbReference type="ARBA" id="ARBA00022679"/>
    </source>
</evidence>
<evidence type="ECO:0000256" key="5">
    <source>
        <dbReference type="ARBA" id="ARBA00022777"/>
    </source>
</evidence>
<reference evidence="10 11" key="1">
    <citation type="submission" date="2017-11" db="EMBL/GenBank/DDBJ databases">
        <title>Evolution of Phototrophy in the Chloroflexi Phylum Driven by Horizontal Gene Transfer.</title>
        <authorList>
            <person name="Ward L.M."/>
            <person name="Hemp J."/>
            <person name="Shih P.M."/>
            <person name="Mcglynn S.E."/>
            <person name="Fischer W."/>
        </authorList>
    </citation>
    <scope>NUCLEOTIDE SEQUENCE [LARGE SCALE GENOMIC DNA]</scope>
    <source>
        <strain evidence="10">CP2_2F</strain>
    </source>
</reference>
<dbReference type="SUPFAM" id="SSF55874">
    <property type="entry name" value="ATPase domain of HSP90 chaperone/DNA topoisomerase II/histidine kinase"/>
    <property type="match status" value="1"/>
</dbReference>
<dbReference type="SUPFAM" id="SSF47384">
    <property type="entry name" value="Homodimeric domain of signal transducing histidine kinase"/>
    <property type="match status" value="1"/>
</dbReference>
<keyword evidence="3" id="KW-0597">Phosphoprotein</keyword>
<dbReference type="InterPro" id="IPR001789">
    <property type="entry name" value="Sig_transdc_resp-reg_receiver"/>
</dbReference>
<dbReference type="Gene3D" id="1.10.287.130">
    <property type="match status" value="1"/>
</dbReference>
<dbReference type="PANTHER" id="PTHR43065">
    <property type="entry name" value="SENSOR HISTIDINE KINASE"/>
    <property type="match status" value="1"/>
</dbReference>
<comment type="catalytic activity">
    <reaction evidence="1">
        <text>ATP + protein L-histidine = ADP + protein N-phospho-L-histidine.</text>
        <dbReference type="EC" id="2.7.13.3"/>
    </reaction>
</comment>
<evidence type="ECO:0000256" key="6">
    <source>
        <dbReference type="ARBA" id="ARBA00023012"/>
    </source>
</evidence>
<dbReference type="PROSITE" id="PS50109">
    <property type="entry name" value="HIS_KIN"/>
    <property type="match status" value="1"/>
</dbReference>
<evidence type="ECO:0000256" key="1">
    <source>
        <dbReference type="ARBA" id="ARBA00000085"/>
    </source>
</evidence>
<dbReference type="Pfam" id="PF00072">
    <property type="entry name" value="Response_reg"/>
    <property type="match status" value="1"/>
</dbReference>
<dbReference type="InterPro" id="IPR003018">
    <property type="entry name" value="GAF"/>
</dbReference>
<comment type="caution">
    <text evidence="7">Lacks conserved residue(s) required for the propagation of feature annotation.</text>
</comment>
<dbReference type="EC" id="2.7.13.3" evidence="2"/>
<keyword evidence="5" id="KW-0418">Kinase</keyword>
<dbReference type="CDD" id="cd00082">
    <property type="entry name" value="HisKA"/>
    <property type="match status" value="1"/>
</dbReference>
<dbReference type="Pfam" id="PF00512">
    <property type="entry name" value="HisKA"/>
    <property type="match status" value="1"/>
</dbReference>
<dbReference type="InterPro" id="IPR003661">
    <property type="entry name" value="HisK_dim/P_dom"/>
</dbReference>
<dbReference type="EMBL" id="PGTK01000001">
    <property type="protein sequence ID" value="PJF32227.1"/>
    <property type="molecule type" value="Genomic_DNA"/>
</dbReference>
<evidence type="ECO:0000259" key="9">
    <source>
        <dbReference type="PROSITE" id="PS50110"/>
    </source>
</evidence>
<dbReference type="Gene3D" id="3.30.450.40">
    <property type="match status" value="3"/>
</dbReference>
<dbReference type="InterPro" id="IPR011006">
    <property type="entry name" value="CheY-like_superfamily"/>
</dbReference>
<dbReference type="Pfam" id="PF13185">
    <property type="entry name" value="GAF_2"/>
    <property type="match status" value="1"/>
</dbReference>
<dbReference type="InterPro" id="IPR036097">
    <property type="entry name" value="HisK_dim/P_sf"/>
</dbReference>
<feature type="domain" description="Response regulatory" evidence="9">
    <location>
        <begin position="11"/>
        <end position="143"/>
    </location>
</feature>
<evidence type="ECO:0000313" key="11">
    <source>
        <dbReference type="Proteomes" id="UP000228921"/>
    </source>
</evidence>
<dbReference type="Gene3D" id="3.30.565.10">
    <property type="entry name" value="Histidine kinase-like ATPase, C-terminal domain"/>
    <property type="match status" value="1"/>
</dbReference>
<dbReference type="SUPFAM" id="SSF52172">
    <property type="entry name" value="CheY-like"/>
    <property type="match status" value="1"/>
</dbReference>